<keyword evidence="3" id="KW-1185">Reference proteome</keyword>
<feature type="region of interest" description="Disordered" evidence="1">
    <location>
        <begin position="539"/>
        <end position="558"/>
    </location>
</feature>
<comment type="caution">
    <text evidence="2">The sequence shown here is derived from an EMBL/GenBank/DDBJ whole genome shotgun (WGS) entry which is preliminary data.</text>
</comment>
<gene>
    <name evidence="2" type="ORF">E1B28_010931</name>
</gene>
<dbReference type="RefSeq" id="XP_043005702.1">
    <property type="nucleotide sequence ID" value="XM_043155918.1"/>
</dbReference>
<sequence>MDIAHESRVYARALYPLGHGCALWIPEPNDALSEPYRETGVRIGDVGILTIDGGFDFIFNICCSADDPINQYGVPEGFQPLAWDGRRFERANRFRAGIPLCSRDTKQWDLSVRGVASLPGLPAGAGGGIRIRFCRDRGAILMPPKGASRVDCHNLSLFREYAERHYANWYQFLNGTLGREAENGALYLITGFDKTDCWENAVVCTTSNKQSCEVIFTTGGLGFEGHLKLSRSSILQSSVSSRCSVDNSKHNQALFIRGFRVSMRRGIRSVWRRTEADVVSTYDASWRDSLGRKDGDPPFSRTRPSSSGSDSSQSGSGSSGISKSSFGWQDELLSSPSDVFYYHGDSSNTSLGEEDVMPITQVYHPLDIINEHILQSRRDAEVVITHDNDLVSLLQREDTDIPEDQILISRLEEQLHIKVEEGCARLALRPRTFISTNHIQQRSSEELCNIRGNEGYTYQSNQSSSSRDYVVTAGDHTDTSVPEALVPNDLGDSQSDENPFFYSPFSPSDVISEEPLLSQEAVRPSTCCPASYTRTAASSNCSRMDPRPQTATTSGQPKRKPVYLCDVPGCGSPVFDERRDLVYHILSSHQATAKNYQCSRCHDCFPSRQDLTLHFLSGESRCASPEPKRIRFEAAVHDGTKMRLVRRMQT</sequence>
<dbReference type="AlphaFoldDB" id="A0A9P7RT78"/>
<accession>A0A9P7RT78</accession>
<protein>
    <submittedName>
        <fullName evidence="2">Uncharacterized protein</fullName>
    </submittedName>
</protein>
<dbReference type="Gene3D" id="3.30.160.60">
    <property type="entry name" value="Classic Zinc Finger"/>
    <property type="match status" value="1"/>
</dbReference>
<feature type="compositionally biased region" description="Basic and acidic residues" evidence="1">
    <location>
        <begin position="287"/>
        <end position="296"/>
    </location>
</feature>
<feature type="compositionally biased region" description="Low complexity" evidence="1">
    <location>
        <begin position="305"/>
        <end position="323"/>
    </location>
</feature>
<proteinExistence type="predicted"/>
<dbReference type="KEGG" id="more:E1B28_010931"/>
<dbReference type="OrthoDB" id="2662290at2759"/>
<feature type="region of interest" description="Disordered" evidence="1">
    <location>
        <begin position="287"/>
        <end position="323"/>
    </location>
</feature>
<dbReference type="GeneID" id="66080006"/>
<dbReference type="EMBL" id="CM032187">
    <property type="protein sequence ID" value="KAG7089232.1"/>
    <property type="molecule type" value="Genomic_DNA"/>
</dbReference>
<name>A0A9P7RT78_9AGAR</name>
<evidence type="ECO:0000313" key="3">
    <source>
        <dbReference type="Proteomes" id="UP001049176"/>
    </source>
</evidence>
<organism evidence="2 3">
    <name type="scientific">Marasmius oreades</name>
    <name type="common">fairy-ring Marasmius</name>
    <dbReference type="NCBI Taxonomy" id="181124"/>
    <lineage>
        <taxon>Eukaryota</taxon>
        <taxon>Fungi</taxon>
        <taxon>Dikarya</taxon>
        <taxon>Basidiomycota</taxon>
        <taxon>Agaricomycotina</taxon>
        <taxon>Agaricomycetes</taxon>
        <taxon>Agaricomycetidae</taxon>
        <taxon>Agaricales</taxon>
        <taxon>Marasmiineae</taxon>
        <taxon>Marasmiaceae</taxon>
        <taxon>Marasmius</taxon>
    </lineage>
</organism>
<evidence type="ECO:0000313" key="2">
    <source>
        <dbReference type="EMBL" id="KAG7089232.1"/>
    </source>
</evidence>
<evidence type="ECO:0000256" key="1">
    <source>
        <dbReference type="SAM" id="MobiDB-lite"/>
    </source>
</evidence>
<reference evidence="2" key="1">
    <citation type="journal article" date="2021" name="Genome Biol. Evol.">
        <title>The assembled and annotated genome of the fairy-ring fungus Marasmius oreades.</title>
        <authorList>
            <person name="Hiltunen M."/>
            <person name="Ament-Velasquez S.L."/>
            <person name="Johannesson H."/>
        </authorList>
    </citation>
    <scope>NUCLEOTIDE SEQUENCE</scope>
    <source>
        <strain evidence="2">03SP1</strain>
    </source>
</reference>
<dbReference type="Proteomes" id="UP001049176">
    <property type="component" value="Chromosome 7"/>
</dbReference>